<gene>
    <name evidence="1" type="ORF">RND61_14995</name>
</gene>
<reference evidence="1 2" key="1">
    <citation type="submission" date="2023-09" db="EMBL/GenBank/DDBJ databases">
        <title>Streptomyces sp. nov.: A antagonism against Alternaria gaisen Producing Streptochlin, Isolated from Tamarix root soil.</title>
        <authorList>
            <person name="Chen Y."/>
        </authorList>
    </citation>
    <scope>NUCLEOTIDE SEQUENCE [LARGE SCALE GENOMIC DNA]</scope>
    <source>
        <strain evidence="1 2">TRM76323</strain>
    </source>
</reference>
<name>A0ABU3QKR9_9ACTN</name>
<keyword evidence="2" id="KW-1185">Reference proteome</keyword>
<organism evidence="1 2">
    <name type="scientific">Streptomyces tamarix</name>
    <dbReference type="NCBI Taxonomy" id="3078565"/>
    <lineage>
        <taxon>Bacteria</taxon>
        <taxon>Bacillati</taxon>
        <taxon>Actinomycetota</taxon>
        <taxon>Actinomycetes</taxon>
        <taxon>Kitasatosporales</taxon>
        <taxon>Streptomycetaceae</taxon>
        <taxon>Streptomyces</taxon>
    </lineage>
</organism>
<evidence type="ECO:0008006" key="3">
    <source>
        <dbReference type="Google" id="ProtNLM"/>
    </source>
</evidence>
<protein>
    <recommendedName>
        <fullName evidence="3">ATP-binding protein</fullName>
    </recommendedName>
</protein>
<evidence type="ECO:0000313" key="2">
    <source>
        <dbReference type="Proteomes" id="UP001250181"/>
    </source>
</evidence>
<dbReference type="Proteomes" id="UP001250181">
    <property type="component" value="Unassembled WGS sequence"/>
</dbReference>
<evidence type="ECO:0000313" key="1">
    <source>
        <dbReference type="EMBL" id="MDT9683370.1"/>
    </source>
</evidence>
<dbReference type="EMBL" id="JAWCTQ010000016">
    <property type="protein sequence ID" value="MDT9683370.1"/>
    <property type="molecule type" value="Genomic_DNA"/>
</dbReference>
<comment type="caution">
    <text evidence="1">The sequence shown here is derived from an EMBL/GenBank/DDBJ whole genome shotgun (WGS) entry which is preliminary data.</text>
</comment>
<dbReference type="RefSeq" id="WP_315878444.1">
    <property type="nucleotide sequence ID" value="NZ_JAWCTQ010000016.1"/>
</dbReference>
<proteinExistence type="predicted"/>
<accession>A0ABU3QKR9</accession>
<sequence length="124" mass="14195">MISTIVWDKAKKVADAKGKGTDWAFIADVYHYLNEWNYQVYTHEETGDYLIIGIINDTNVITVDKNNVPVVKELSDVLTEKKVFSTESYLEDINIKLPISVTTEGILFSKEQTNINIRVPKEKK</sequence>